<feature type="compositionally biased region" description="Basic and acidic residues" evidence="14">
    <location>
        <begin position="14"/>
        <end position="23"/>
    </location>
</feature>
<feature type="coiled-coil region" evidence="13">
    <location>
        <begin position="218"/>
        <end position="280"/>
    </location>
</feature>
<feature type="region of interest" description="Disordered" evidence="14">
    <location>
        <begin position="1"/>
        <end position="23"/>
    </location>
</feature>
<evidence type="ECO:0000256" key="3">
    <source>
        <dbReference type="ARBA" id="ARBA00010043"/>
    </source>
</evidence>
<dbReference type="STRING" id="244447.ENSCSEP00000027274"/>
<feature type="compositionally biased region" description="Acidic residues" evidence="14">
    <location>
        <begin position="302"/>
        <end position="333"/>
    </location>
</feature>
<feature type="domain" description="C3H1-type" evidence="15">
    <location>
        <begin position="99"/>
        <end position="126"/>
    </location>
</feature>
<dbReference type="OrthoDB" id="278280at2759"/>
<dbReference type="GeneID" id="103387741"/>
<evidence type="ECO:0000256" key="7">
    <source>
        <dbReference type="ARBA" id="ARBA00022737"/>
    </source>
</evidence>
<dbReference type="Proteomes" id="UP000265120">
    <property type="component" value="Chromosome 12"/>
</dbReference>
<evidence type="ECO:0000256" key="5">
    <source>
        <dbReference type="ARBA" id="ARBA00022490"/>
    </source>
</evidence>
<feature type="domain" description="C3H1-type" evidence="15">
    <location>
        <begin position="174"/>
        <end position="212"/>
    </location>
</feature>
<evidence type="ECO:0000256" key="11">
    <source>
        <dbReference type="ARBA" id="ARBA00023242"/>
    </source>
</evidence>
<evidence type="ECO:0000256" key="12">
    <source>
        <dbReference type="PROSITE-ProRule" id="PRU00723"/>
    </source>
</evidence>
<dbReference type="Gene3D" id="6.20.400.10">
    <property type="match status" value="1"/>
</dbReference>
<keyword evidence="10 13" id="KW-0175">Coiled coil</keyword>
<dbReference type="FunCoup" id="A0A3P8WKM4">
    <property type="interactions" value="1945"/>
</dbReference>
<dbReference type="Pfam" id="PF16543">
    <property type="entry name" value="DFRP_C"/>
    <property type="match status" value="1"/>
</dbReference>
<name>A0A3P8WKM4_CYNSE</name>
<evidence type="ECO:0000256" key="2">
    <source>
        <dbReference type="ARBA" id="ARBA00004496"/>
    </source>
</evidence>
<dbReference type="FunFam" id="4.10.1000.10:FF:000050">
    <property type="entry name" value="AGAP008634-PA"/>
    <property type="match status" value="1"/>
</dbReference>
<dbReference type="InterPro" id="IPR036855">
    <property type="entry name" value="Znf_CCCH_sf"/>
</dbReference>
<keyword evidence="5" id="KW-0963">Cytoplasm</keyword>
<reference evidence="16" key="2">
    <citation type="submission" date="2025-08" db="UniProtKB">
        <authorList>
            <consortium name="Ensembl"/>
        </authorList>
    </citation>
    <scope>IDENTIFICATION</scope>
</reference>
<keyword evidence="11" id="KW-0539">Nucleus</keyword>
<accession>A0A3P8WKM4</accession>
<dbReference type="OMA" id="AMIFKPV"/>
<reference evidence="16" key="3">
    <citation type="submission" date="2025-09" db="UniProtKB">
        <authorList>
            <consortium name="Ensembl"/>
        </authorList>
    </citation>
    <scope>IDENTIFICATION</scope>
</reference>
<protein>
    <recommendedName>
        <fullName evidence="4">Zinc finger CCCH domain-containing protein 15</fullName>
    </recommendedName>
</protein>
<dbReference type="InterPro" id="IPR032378">
    <property type="entry name" value="ZC3H15/TMA46_C"/>
</dbReference>
<dbReference type="SMART" id="SM00356">
    <property type="entry name" value="ZnF_C3H1"/>
    <property type="match status" value="2"/>
</dbReference>
<dbReference type="GO" id="GO:0005634">
    <property type="term" value="C:nucleus"/>
    <property type="evidence" value="ECO:0007669"/>
    <property type="project" value="UniProtKB-SubCell"/>
</dbReference>
<dbReference type="CTD" id="55854"/>
<dbReference type="Ensembl" id="ENSCSET00000027640.1">
    <property type="protein sequence ID" value="ENSCSEP00000027274.1"/>
    <property type="gene ID" value="ENSCSEG00000017422.1"/>
</dbReference>
<feature type="zinc finger region" description="C3H1-type" evidence="12">
    <location>
        <begin position="174"/>
        <end position="212"/>
    </location>
</feature>
<dbReference type="Pfam" id="PF00642">
    <property type="entry name" value="zf-CCCH"/>
    <property type="match status" value="1"/>
</dbReference>
<dbReference type="SUPFAM" id="SSF90229">
    <property type="entry name" value="CCCH zinc finger"/>
    <property type="match status" value="1"/>
</dbReference>
<proteinExistence type="inferred from homology"/>
<dbReference type="KEGG" id="csem:103387741"/>
<sequence>MPPKKPAAPAGNKKTQEKKKEKIIEDKTFGLKNKKGAKQQKFIKNVTQQVKYGQQSARTLAQQEADKTGKKTDKKKELDELNELFKPVVAAQKVSKGVDPKSVLCAFFKQGQCTKGDKCKFSHDLSMERKCEKRSVYVDERDEDLEKDTMENWDEKKLEEVVNKKHGEAEKKKAKTQIVCKYFLEAIENNKYGWFWVCPSGGDTCMYRHALPPGFVLKKDKKKEEKEEEISLEELIEKERSALGVNVTRITLETFLAWKKRKRQEKIDKAREELEKKKADFKAGKSLTVSGREVFEFRPELVDDDDAEADDTKYEDESDEDGAEEVDTTEIQDIDLSRFVPQEVDNTGITVAATDRFASQNKTEPSEESKENQLNGAWGGTEINGLPGAEGGGKDGGGEDEEEVPVDENLFTGEDLEDLEELDEELDTLALED</sequence>
<comment type="subcellular location">
    <subcellularLocation>
        <location evidence="2">Cytoplasm</location>
    </subcellularLocation>
    <subcellularLocation>
        <location evidence="1">Nucleus</location>
    </subcellularLocation>
</comment>
<evidence type="ECO:0000313" key="17">
    <source>
        <dbReference type="Proteomes" id="UP000265120"/>
    </source>
</evidence>
<dbReference type="GO" id="GO:0002181">
    <property type="term" value="P:cytoplasmic translation"/>
    <property type="evidence" value="ECO:0007669"/>
    <property type="project" value="TreeGrafter"/>
</dbReference>
<organism evidence="16 17">
    <name type="scientific">Cynoglossus semilaevis</name>
    <name type="common">Tongue sole</name>
    <dbReference type="NCBI Taxonomy" id="244447"/>
    <lineage>
        <taxon>Eukaryota</taxon>
        <taxon>Metazoa</taxon>
        <taxon>Chordata</taxon>
        <taxon>Craniata</taxon>
        <taxon>Vertebrata</taxon>
        <taxon>Euteleostomi</taxon>
        <taxon>Actinopterygii</taxon>
        <taxon>Neopterygii</taxon>
        <taxon>Teleostei</taxon>
        <taxon>Neoteleostei</taxon>
        <taxon>Acanthomorphata</taxon>
        <taxon>Carangaria</taxon>
        <taxon>Pleuronectiformes</taxon>
        <taxon>Pleuronectoidei</taxon>
        <taxon>Cynoglossidae</taxon>
        <taxon>Cynoglossinae</taxon>
        <taxon>Cynoglossus</taxon>
    </lineage>
</organism>
<dbReference type="GO" id="GO:0008270">
    <property type="term" value="F:zinc ion binding"/>
    <property type="evidence" value="ECO:0007669"/>
    <property type="project" value="UniProtKB-KW"/>
</dbReference>
<dbReference type="PANTHER" id="PTHR12681">
    <property type="entry name" value="ZINC FINGER-CONTAINING PROTEIN P48ZNF"/>
    <property type="match status" value="1"/>
</dbReference>
<dbReference type="RefSeq" id="XP_008320721.1">
    <property type="nucleotide sequence ID" value="XM_008322499.3"/>
</dbReference>
<feature type="zinc finger region" description="C3H1-type" evidence="12">
    <location>
        <begin position="99"/>
        <end position="126"/>
    </location>
</feature>
<evidence type="ECO:0000256" key="14">
    <source>
        <dbReference type="SAM" id="MobiDB-lite"/>
    </source>
</evidence>
<feature type="region of interest" description="Disordered" evidence="14">
    <location>
        <begin position="54"/>
        <end position="76"/>
    </location>
</feature>
<keyword evidence="17" id="KW-1185">Reference proteome</keyword>
<evidence type="ECO:0000256" key="6">
    <source>
        <dbReference type="ARBA" id="ARBA00022723"/>
    </source>
</evidence>
<keyword evidence="7" id="KW-0677">Repeat</keyword>
<evidence type="ECO:0000256" key="9">
    <source>
        <dbReference type="ARBA" id="ARBA00022833"/>
    </source>
</evidence>
<keyword evidence="8 12" id="KW-0863">Zinc-finger</keyword>
<dbReference type="AlphaFoldDB" id="A0A3P8WKM4"/>
<evidence type="ECO:0000313" key="16">
    <source>
        <dbReference type="Ensembl" id="ENSCSEP00000027274.1"/>
    </source>
</evidence>
<evidence type="ECO:0000256" key="1">
    <source>
        <dbReference type="ARBA" id="ARBA00004123"/>
    </source>
</evidence>
<evidence type="ECO:0000256" key="4">
    <source>
        <dbReference type="ARBA" id="ARBA00015073"/>
    </source>
</evidence>
<dbReference type="GeneTree" id="ENSGT00390000015818"/>
<dbReference type="GO" id="GO:0005829">
    <property type="term" value="C:cytosol"/>
    <property type="evidence" value="ECO:0007669"/>
    <property type="project" value="TreeGrafter"/>
</dbReference>
<keyword evidence="9 12" id="KW-0862">Zinc</keyword>
<keyword evidence="6 12" id="KW-0479">Metal-binding</keyword>
<evidence type="ECO:0000256" key="10">
    <source>
        <dbReference type="ARBA" id="ARBA00023054"/>
    </source>
</evidence>
<feature type="compositionally biased region" description="Basic and acidic residues" evidence="14">
    <location>
        <begin position="64"/>
        <end position="76"/>
    </location>
</feature>
<reference evidence="16 17" key="1">
    <citation type="journal article" date="2014" name="Nat. Genet.">
        <title>Whole-genome sequence of a flatfish provides insights into ZW sex chromosome evolution and adaptation to a benthic lifestyle.</title>
        <authorList>
            <person name="Chen S."/>
            <person name="Zhang G."/>
            <person name="Shao C."/>
            <person name="Huang Q."/>
            <person name="Liu G."/>
            <person name="Zhang P."/>
            <person name="Song W."/>
            <person name="An N."/>
            <person name="Chalopin D."/>
            <person name="Volff J.N."/>
            <person name="Hong Y."/>
            <person name="Li Q."/>
            <person name="Sha Z."/>
            <person name="Zhou H."/>
            <person name="Xie M."/>
            <person name="Yu Q."/>
            <person name="Liu Y."/>
            <person name="Xiang H."/>
            <person name="Wang N."/>
            <person name="Wu K."/>
            <person name="Yang C."/>
            <person name="Zhou Q."/>
            <person name="Liao X."/>
            <person name="Yang L."/>
            <person name="Hu Q."/>
            <person name="Zhang J."/>
            <person name="Meng L."/>
            <person name="Jin L."/>
            <person name="Tian Y."/>
            <person name="Lian J."/>
            <person name="Yang J."/>
            <person name="Miao G."/>
            <person name="Liu S."/>
            <person name="Liang Z."/>
            <person name="Yan F."/>
            <person name="Li Y."/>
            <person name="Sun B."/>
            <person name="Zhang H."/>
            <person name="Zhang J."/>
            <person name="Zhu Y."/>
            <person name="Du M."/>
            <person name="Zhao Y."/>
            <person name="Schartl M."/>
            <person name="Tang Q."/>
            <person name="Wang J."/>
        </authorList>
    </citation>
    <scope>NUCLEOTIDE SEQUENCE</scope>
</reference>
<dbReference type="InterPro" id="IPR000571">
    <property type="entry name" value="Znf_CCCH"/>
</dbReference>
<evidence type="ECO:0000256" key="13">
    <source>
        <dbReference type="SAM" id="Coils"/>
    </source>
</evidence>
<dbReference type="PROSITE" id="PS50103">
    <property type="entry name" value="ZF_C3H1"/>
    <property type="match status" value="2"/>
</dbReference>
<dbReference type="Gene3D" id="4.10.1000.10">
    <property type="entry name" value="Zinc finger, CCCH-type"/>
    <property type="match status" value="1"/>
</dbReference>
<evidence type="ECO:0000256" key="8">
    <source>
        <dbReference type="ARBA" id="ARBA00022771"/>
    </source>
</evidence>
<feature type="region of interest" description="Disordered" evidence="14">
    <location>
        <begin position="298"/>
        <end position="420"/>
    </location>
</feature>
<dbReference type="InParanoid" id="A0A3P8WKM4"/>
<comment type="similarity">
    <text evidence="3">Belongs to the ZC3H15/TMA46 family.</text>
</comment>
<dbReference type="GO" id="GO:0003729">
    <property type="term" value="F:mRNA binding"/>
    <property type="evidence" value="ECO:0007669"/>
    <property type="project" value="TreeGrafter"/>
</dbReference>
<evidence type="ECO:0000259" key="15">
    <source>
        <dbReference type="PROSITE" id="PS50103"/>
    </source>
</evidence>
<dbReference type="PANTHER" id="PTHR12681:SF0">
    <property type="entry name" value="ZINC FINGER CCCH DOMAIN-CONTAINING PROTEIN 15"/>
    <property type="match status" value="1"/>
</dbReference>